<dbReference type="RefSeq" id="WP_110381043.1">
    <property type="nucleotide sequence ID" value="NZ_CP029288.2"/>
</dbReference>
<dbReference type="Gene3D" id="3.90.550.10">
    <property type="entry name" value="Spore Coat Polysaccharide Biosynthesis Protein SpsA, Chain A"/>
    <property type="match status" value="1"/>
</dbReference>
<proteinExistence type="predicted"/>
<dbReference type="OrthoDB" id="42128at2157"/>
<reference evidence="2 3" key="1">
    <citation type="submission" date="2018-05" db="EMBL/GenBank/DDBJ databases">
        <title>Complete Genome Sequences of Extremely Thermoacidophilic, Metal-Mobilizing Type-Strain Members of the Archaeal Family Sulfolobaceae: Acidianus brierleyi DSM-1651T, Acidianus sulfidivorans DSM-18786T, Metallosphaera hakonensis DSM-7519T, and Metallosphaera prunae DSM-10039T.</title>
        <authorList>
            <person name="Counts J.A."/>
            <person name="Kelly R.M."/>
        </authorList>
    </citation>
    <scope>NUCLEOTIDE SEQUENCE [LARGE SCALE GENOMIC DNA]</scope>
    <source>
        <strain evidence="2 3">JP7</strain>
    </source>
</reference>
<dbReference type="SUPFAM" id="SSF53448">
    <property type="entry name" value="Nucleotide-diphospho-sugar transferases"/>
    <property type="match status" value="1"/>
</dbReference>
<dbReference type="GeneID" id="99614000"/>
<sequence>MYTDTPRLGETIYQGFEESKGDIITFLDDDDLYHSERLQIIYNTFKENKISGFKNLHYNINEKGEVIGEEANPINESSIILTPSNYKHKIFYYNTGNDSSIAVDRSLINEDIRKIELSCDIYLAYHAICSQGYYLYLKPLSYYRIHSLNTSNPSSIEQKFKFASRNLNDHLIIYDKFSNCSKEIEKSLLFFLVPTKISYDFYSSILNKDSSNIKLNKKEIKFITNPLYLYYDKNNRKRALFFYISGLSFLIPSKKFRKLIYKTIFSVSHYH</sequence>
<organism evidence="2 3">
    <name type="scientific">Acidianus sulfidivorans JP7</name>
    <dbReference type="NCBI Taxonomy" id="619593"/>
    <lineage>
        <taxon>Archaea</taxon>
        <taxon>Thermoproteota</taxon>
        <taxon>Thermoprotei</taxon>
        <taxon>Sulfolobales</taxon>
        <taxon>Sulfolobaceae</taxon>
        <taxon>Acidianus</taxon>
    </lineage>
</organism>
<evidence type="ECO:0000259" key="1">
    <source>
        <dbReference type="Pfam" id="PF00535"/>
    </source>
</evidence>
<dbReference type="KEGG" id="asul:DFR86_00775"/>
<dbReference type="AlphaFoldDB" id="A0A2U9IQC9"/>
<dbReference type="InterPro" id="IPR029044">
    <property type="entry name" value="Nucleotide-diphossugar_trans"/>
</dbReference>
<name>A0A2U9IQC9_9CREN</name>
<accession>A0A2U9IQC9</accession>
<dbReference type="Pfam" id="PF00535">
    <property type="entry name" value="Glycos_transf_2"/>
    <property type="match status" value="1"/>
</dbReference>
<protein>
    <recommendedName>
        <fullName evidence="1">Glycosyltransferase 2-like domain-containing protein</fullName>
    </recommendedName>
</protein>
<evidence type="ECO:0000313" key="2">
    <source>
        <dbReference type="EMBL" id="AWR98167.1"/>
    </source>
</evidence>
<gene>
    <name evidence="2" type="ORF">DFR86_00775</name>
</gene>
<dbReference type="EMBL" id="CP029288">
    <property type="protein sequence ID" value="AWR98167.1"/>
    <property type="molecule type" value="Genomic_DNA"/>
</dbReference>
<feature type="domain" description="Glycosyltransferase 2-like" evidence="1">
    <location>
        <begin position="9"/>
        <end position="57"/>
    </location>
</feature>
<dbReference type="InterPro" id="IPR001173">
    <property type="entry name" value="Glyco_trans_2-like"/>
</dbReference>
<dbReference type="Proteomes" id="UP000248410">
    <property type="component" value="Chromosome"/>
</dbReference>
<evidence type="ECO:0000313" key="3">
    <source>
        <dbReference type="Proteomes" id="UP000248410"/>
    </source>
</evidence>
<keyword evidence="3" id="KW-1185">Reference proteome</keyword>